<dbReference type="Gramene" id="TraesMAC4A03G02040590.1">
    <property type="protein sequence ID" value="TraesMAC4A03G02040590.1.CDS1"/>
    <property type="gene ID" value="TraesMAC4A03G02040590"/>
</dbReference>
<proteinExistence type="predicted"/>
<dbReference type="Gramene" id="TraesSYM4A03G02066900.1">
    <property type="protein sequence ID" value="TraesSYM4A03G02066900.1.CDS1"/>
    <property type="gene ID" value="TraesSYM4A03G02066900"/>
</dbReference>
<reference evidence="1" key="2">
    <citation type="submission" date="2018-10" db="UniProtKB">
        <authorList>
            <consortium name="EnsemblPlants"/>
        </authorList>
    </citation>
    <scope>IDENTIFICATION</scope>
</reference>
<dbReference type="Gramene" id="TraesWEE_scaffold_033243_01G000100.1">
    <property type="protein sequence ID" value="TraesWEE_scaffold_033243_01G000100.1"/>
    <property type="gene ID" value="TraesWEE_scaffold_033243_01G000100"/>
</dbReference>
<dbReference type="AlphaFoldDB" id="A0A3B6HUP3"/>
<sequence>MEAGRLRRWGSVLGLRRTPATQTMKGASGARLLLGARGGAGTPEPPDEMQVTGRFGRGAGQLAEAPMVEDGKAEEADEGIGRRVDLRWRRS</sequence>
<evidence type="ECO:0000313" key="1">
    <source>
        <dbReference type="EnsemblPlants" id="TraesCS4A02G107500.1.cds1"/>
    </source>
</evidence>
<reference evidence="1" key="1">
    <citation type="submission" date="2018-08" db="EMBL/GenBank/DDBJ databases">
        <authorList>
            <person name="Rossello M."/>
        </authorList>
    </citation>
    <scope>NUCLEOTIDE SEQUENCE [LARGE SCALE GENOMIC DNA]</scope>
    <source>
        <strain evidence="1">cv. Chinese Spring</strain>
    </source>
</reference>
<dbReference type="Proteomes" id="UP000019116">
    <property type="component" value="Chromosome 4A"/>
</dbReference>
<dbReference type="Gramene" id="TraesROB_scaffold_057252_01G000100.1">
    <property type="protein sequence ID" value="TraesROB_scaffold_057252_01G000100.1"/>
    <property type="gene ID" value="TraesROB_scaffold_057252_01G000100"/>
</dbReference>
<dbReference type="Gramene" id="TraesLAC4A03G01994700.1">
    <property type="protein sequence ID" value="TraesLAC4A03G01994700.1.CDS1"/>
    <property type="gene ID" value="TraesLAC4A03G01994700"/>
</dbReference>
<keyword evidence="2" id="KW-1185">Reference proteome</keyword>
<dbReference type="Gramene" id="TraesCS4A02G107500.1">
    <property type="protein sequence ID" value="TraesCS4A02G107500.1.cds1"/>
    <property type="gene ID" value="TraesCS4A02G107500"/>
</dbReference>
<dbReference type="Gramene" id="TraesJUL4A03G02060010.1">
    <property type="protein sequence ID" value="TraesJUL4A03G02060010.1.CDS1"/>
    <property type="gene ID" value="TraesJUL4A03G02060010"/>
</dbReference>
<organism evidence="1">
    <name type="scientific">Triticum aestivum</name>
    <name type="common">Wheat</name>
    <dbReference type="NCBI Taxonomy" id="4565"/>
    <lineage>
        <taxon>Eukaryota</taxon>
        <taxon>Viridiplantae</taxon>
        <taxon>Streptophyta</taxon>
        <taxon>Embryophyta</taxon>
        <taxon>Tracheophyta</taxon>
        <taxon>Spermatophyta</taxon>
        <taxon>Magnoliopsida</taxon>
        <taxon>Liliopsida</taxon>
        <taxon>Poales</taxon>
        <taxon>Poaceae</taxon>
        <taxon>BOP clade</taxon>
        <taxon>Pooideae</taxon>
        <taxon>Triticodae</taxon>
        <taxon>Triticeae</taxon>
        <taxon>Triticinae</taxon>
        <taxon>Triticum</taxon>
    </lineage>
</organism>
<protein>
    <submittedName>
        <fullName evidence="1">Uncharacterized protein</fullName>
    </submittedName>
</protein>
<dbReference type="EnsemblPlants" id="TraesCS4A02G107500.1">
    <property type="protein sequence ID" value="TraesCS4A02G107500.1.cds1"/>
    <property type="gene ID" value="TraesCS4A02G107500"/>
</dbReference>
<dbReference type="Gramene" id="TraesCS4A03G0221900.1">
    <property type="protein sequence ID" value="TraesCS4A03G0221900.1.CDS1"/>
    <property type="gene ID" value="TraesCS4A03G0221900"/>
</dbReference>
<dbReference type="Gramene" id="TraesCLE_scaffold_054866_01G000100.1">
    <property type="protein sequence ID" value="TraesCLE_scaffold_054866_01G000100.1"/>
    <property type="gene ID" value="TraesCLE_scaffold_054866_01G000100"/>
</dbReference>
<accession>A0A3B6HUP3</accession>
<dbReference type="Gramene" id="TraesJAG4A03G02048260.1">
    <property type="protein sequence ID" value="TraesJAG4A03G02048260.1.CDS1"/>
    <property type="gene ID" value="TraesJAG4A03G02048260"/>
</dbReference>
<evidence type="ECO:0000313" key="2">
    <source>
        <dbReference type="Proteomes" id="UP000019116"/>
    </source>
</evidence>
<dbReference type="Gramene" id="TraesNOR4A03G02067870.1">
    <property type="protein sequence ID" value="TraesNOR4A03G02067870.1.CDS1"/>
    <property type="gene ID" value="TraesNOR4A03G02067870"/>
</dbReference>
<dbReference type="Gramene" id="TraesLDM4A03G02039970.1">
    <property type="protein sequence ID" value="TraesLDM4A03G02039970.1.CDS1"/>
    <property type="gene ID" value="TraesLDM4A03G02039970"/>
</dbReference>
<dbReference type="Gramene" id="TraesCAD_scaffold_046244_01G000100.1">
    <property type="protein sequence ID" value="TraesCAD_scaffold_046244_01G000100.1"/>
    <property type="gene ID" value="TraesCAD_scaffold_046244_01G000100"/>
</dbReference>
<dbReference type="Gramene" id="TraesARI4A03G02076820.1">
    <property type="protein sequence ID" value="TraesARI4A03G02076820.1.CDS1"/>
    <property type="gene ID" value="TraesARI4A03G02076820"/>
</dbReference>
<dbReference type="Gramene" id="TraesSTA4A03G02037050.1">
    <property type="protein sequence ID" value="TraesSTA4A03G02037050.1.CDS1"/>
    <property type="gene ID" value="TraesSTA4A03G02037050"/>
</dbReference>
<name>A0A3B6HUP3_WHEAT</name>